<dbReference type="EMBL" id="LR796926">
    <property type="protein sequence ID" value="CAB4175843.1"/>
    <property type="molecule type" value="Genomic_DNA"/>
</dbReference>
<dbReference type="EMBL" id="LR797376">
    <property type="protein sequence ID" value="CAB4211789.1"/>
    <property type="molecule type" value="Genomic_DNA"/>
</dbReference>
<dbReference type="EMBL" id="LR796847">
    <property type="protein sequence ID" value="CAB4169317.1"/>
    <property type="molecule type" value="Genomic_DNA"/>
</dbReference>
<reference evidence="5" key="1">
    <citation type="submission" date="2020-05" db="EMBL/GenBank/DDBJ databases">
        <authorList>
            <person name="Chiriac C."/>
            <person name="Salcher M."/>
            <person name="Ghai R."/>
            <person name="Kavagutti S V."/>
        </authorList>
    </citation>
    <scope>NUCLEOTIDE SEQUENCE</scope>
</reference>
<evidence type="ECO:0000313" key="4">
    <source>
        <dbReference type="EMBL" id="CAB4181384.1"/>
    </source>
</evidence>
<dbReference type="EMBL" id="LR798369">
    <property type="protein sequence ID" value="CAB5227237.1"/>
    <property type="molecule type" value="Genomic_DNA"/>
</dbReference>
<evidence type="ECO:0000313" key="8">
    <source>
        <dbReference type="EMBL" id="CAB5227237.1"/>
    </source>
</evidence>
<proteinExistence type="predicted"/>
<organism evidence="5">
    <name type="scientific">uncultured Caudovirales phage</name>
    <dbReference type="NCBI Taxonomy" id="2100421"/>
    <lineage>
        <taxon>Viruses</taxon>
        <taxon>Duplodnaviria</taxon>
        <taxon>Heunggongvirae</taxon>
        <taxon>Uroviricota</taxon>
        <taxon>Caudoviricetes</taxon>
        <taxon>Peduoviridae</taxon>
        <taxon>Maltschvirus</taxon>
        <taxon>Maltschvirus maltsch</taxon>
    </lineage>
</organism>
<protein>
    <submittedName>
        <fullName evidence="5">TIGR02594, TIGR02594 family protein</fullName>
    </submittedName>
</protein>
<evidence type="ECO:0000313" key="2">
    <source>
        <dbReference type="EMBL" id="CAB4169317.1"/>
    </source>
</evidence>
<sequence length="146" mass="15580">MKLKAFILIFFMAANAQAADFNKVAGSRISNYQGSSLVDTARHYMGKTGPAIGLPNSQWCSDFMNFITGGGTGSRLAESWLANVHISKQIGAVVVLGYRGYVTHVGLVSGISQNGDPIVISGNHNNRVGEGIYPQSMVIAYVVPFP</sequence>
<dbReference type="EMBL" id="LR797018">
    <property type="protein sequence ID" value="CAB4181384.1"/>
    <property type="molecule type" value="Genomic_DNA"/>
</dbReference>
<dbReference type="EMBL" id="LR796460">
    <property type="protein sequence ID" value="CAB4145799.1"/>
    <property type="molecule type" value="Genomic_DNA"/>
</dbReference>
<accession>A0A6J5R6U2</accession>
<evidence type="ECO:0000313" key="1">
    <source>
        <dbReference type="EMBL" id="CAB4145799.1"/>
    </source>
</evidence>
<evidence type="ECO:0000313" key="6">
    <source>
        <dbReference type="EMBL" id="CAB4211789.1"/>
    </source>
</evidence>
<dbReference type="EMBL" id="LR797514">
    <property type="protein sequence ID" value="CAB4222206.1"/>
    <property type="molecule type" value="Genomic_DNA"/>
</dbReference>
<evidence type="ECO:0000313" key="7">
    <source>
        <dbReference type="EMBL" id="CAB4222206.1"/>
    </source>
</evidence>
<dbReference type="EMBL" id="LR797171">
    <property type="protein sequence ID" value="CAB4191522.1"/>
    <property type="molecule type" value="Genomic_DNA"/>
</dbReference>
<evidence type="ECO:0000313" key="3">
    <source>
        <dbReference type="EMBL" id="CAB4175843.1"/>
    </source>
</evidence>
<gene>
    <name evidence="4" type="ORF">UFOVP1072_31</name>
    <name evidence="5" type="ORF">UFOVP1211_41</name>
    <name evidence="6" type="ORF">UFOVP1420_30</name>
    <name evidence="8" type="ORF">UFOVP1518_29</name>
    <name evidence="7" type="ORF">UFOVP1657_23</name>
    <name evidence="1" type="ORF">UFOVP475_42</name>
    <name evidence="2" type="ORF">UFOVP897_4</name>
    <name evidence="3" type="ORF">UFOVP984_42</name>
</gene>
<evidence type="ECO:0000313" key="5">
    <source>
        <dbReference type="EMBL" id="CAB4191522.1"/>
    </source>
</evidence>
<name>A0A6J5R6U2_9CAUD</name>